<dbReference type="EMBL" id="RMBX01000014">
    <property type="protein sequence ID" value="RPD38711.1"/>
    <property type="molecule type" value="Genomic_DNA"/>
</dbReference>
<name>A0A3N4M650_9BACT</name>
<accession>A0A3N4M650</accession>
<dbReference type="Proteomes" id="UP000279089">
    <property type="component" value="Unassembled WGS sequence"/>
</dbReference>
<gene>
    <name evidence="2" type="ORF">EG028_23675</name>
</gene>
<sequence length="64" mass="7086">MNAESLTGTTNLSIFSGGVQKENPIPSRGKNGIRHLRKGRKGIMTGPREDENKTSRRSGTFLHY</sequence>
<organism evidence="2 3">
    <name type="scientific">Chitinophaga barathri</name>
    <dbReference type="NCBI Taxonomy" id="1647451"/>
    <lineage>
        <taxon>Bacteria</taxon>
        <taxon>Pseudomonadati</taxon>
        <taxon>Bacteroidota</taxon>
        <taxon>Chitinophagia</taxon>
        <taxon>Chitinophagales</taxon>
        <taxon>Chitinophagaceae</taxon>
        <taxon>Chitinophaga</taxon>
    </lineage>
</organism>
<reference evidence="3" key="1">
    <citation type="submission" date="2018-11" db="EMBL/GenBank/DDBJ databases">
        <title>Chitinophaga lutea sp.nov., isolate from arsenic contaminated soil.</title>
        <authorList>
            <person name="Zong Y."/>
        </authorList>
    </citation>
    <scope>NUCLEOTIDE SEQUENCE [LARGE SCALE GENOMIC DNA]</scope>
    <source>
        <strain evidence="3">YLT18</strain>
    </source>
</reference>
<protein>
    <submittedName>
        <fullName evidence="2">Uncharacterized protein</fullName>
    </submittedName>
</protein>
<keyword evidence="3" id="KW-1185">Reference proteome</keyword>
<proteinExistence type="predicted"/>
<feature type="compositionally biased region" description="Basic residues" evidence="1">
    <location>
        <begin position="31"/>
        <end position="41"/>
    </location>
</feature>
<evidence type="ECO:0000313" key="2">
    <source>
        <dbReference type="EMBL" id="RPD38711.1"/>
    </source>
</evidence>
<evidence type="ECO:0000313" key="3">
    <source>
        <dbReference type="Proteomes" id="UP000279089"/>
    </source>
</evidence>
<dbReference type="AlphaFoldDB" id="A0A3N4M650"/>
<feature type="compositionally biased region" description="Polar residues" evidence="1">
    <location>
        <begin position="1"/>
        <end position="14"/>
    </location>
</feature>
<feature type="region of interest" description="Disordered" evidence="1">
    <location>
        <begin position="1"/>
        <end position="64"/>
    </location>
</feature>
<evidence type="ECO:0000256" key="1">
    <source>
        <dbReference type="SAM" id="MobiDB-lite"/>
    </source>
</evidence>
<comment type="caution">
    <text evidence="2">The sequence shown here is derived from an EMBL/GenBank/DDBJ whole genome shotgun (WGS) entry which is preliminary data.</text>
</comment>